<evidence type="ECO:0000256" key="6">
    <source>
        <dbReference type="ARBA" id="ARBA00023136"/>
    </source>
</evidence>
<sequence length="386" mass="41721">MASVQLDRIGKTYVEGGVPTVHEVSLDIAEGEFCVFVGPSGCGKSTLLRMIAGLDTITHGELRIGGRRVNELAPGERDVAMVFQSYALYPHLDVADNLGFGLRLARVPKPEARKRIEEVARLLQIEHLLQRKPRELSGGQRQRVAIGRALVRQPGVFLFDEPLSNLDAALRQQTRLEIARLHRSQGRASSIYVTHDQVEAMTLADRMVLLQPPPPGATEPQASVAQCGAPLALYHRPRNLFVAGFLGSPRMNFLPATVRARAADGVHVALQDGTVLSLPMRADALAEGDAVTLGVRAEHLRPATGSDPRLTETMLSQVQWMEHLGDQSLAYLSGPGGAMVLRLPEGAAVPRVGEALPVAALRDDVHLFDTRGVAVPRLQDEVASCG</sequence>
<reference evidence="7 8" key="1">
    <citation type="submission" date="2015-12" db="EMBL/GenBank/DDBJ databases">
        <title>Complete genome of Roseateles depolymerans KCTC 42856.</title>
        <authorList>
            <person name="Kim K.M."/>
        </authorList>
    </citation>
    <scope>NUCLEOTIDE SEQUENCE [LARGE SCALE GENOMIC DNA]</scope>
    <source>
        <strain evidence="7 8">KCTC 42856</strain>
    </source>
</reference>
<gene>
    <name evidence="7" type="ORF">RD2015_2679</name>
</gene>
<dbReference type="Pfam" id="PF00005">
    <property type="entry name" value="ABC_tran"/>
    <property type="match status" value="1"/>
</dbReference>
<protein>
    <submittedName>
        <fullName evidence="7">ABC transporter-like protein</fullName>
    </submittedName>
</protein>
<dbReference type="PANTHER" id="PTHR43875">
    <property type="entry name" value="MALTODEXTRIN IMPORT ATP-BINDING PROTEIN MSMX"/>
    <property type="match status" value="1"/>
</dbReference>
<proteinExistence type="predicted"/>
<keyword evidence="5" id="KW-0067">ATP-binding</keyword>
<keyword evidence="8" id="KW-1185">Reference proteome</keyword>
<dbReference type="GO" id="GO:0015423">
    <property type="term" value="F:ABC-type maltose transporter activity"/>
    <property type="evidence" value="ECO:0007669"/>
    <property type="project" value="TreeGrafter"/>
</dbReference>
<dbReference type="EMBL" id="CP013729">
    <property type="protein sequence ID" value="ALV07144.1"/>
    <property type="molecule type" value="Genomic_DNA"/>
</dbReference>
<dbReference type="OrthoDB" id="5298774at2"/>
<dbReference type="Gene3D" id="3.40.50.300">
    <property type="entry name" value="P-loop containing nucleotide triphosphate hydrolases"/>
    <property type="match status" value="1"/>
</dbReference>
<dbReference type="PANTHER" id="PTHR43875:SF3">
    <property type="entry name" value="MALTOSE_MALTODEXTRIN IMPORT ATP-BINDING PROTEIN MALK"/>
    <property type="match status" value="1"/>
</dbReference>
<dbReference type="GO" id="GO:0016887">
    <property type="term" value="F:ATP hydrolysis activity"/>
    <property type="evidence" value="ECO:0007669"/>
    <property type="project" value="InterPro"/>
</dbReference>
<dbReference type="PATRIC" id="fig|76731.3.peg.2742"/>
<evidence type="ECO:0000256" key="4">
    <source>
        <dbReference type="ARBA" id="ARBA00022741"/>
    </source>
</evidence>
<dbReference type="SUPFAM" id="SSF52540">
    <property type="entry name" value="P-loop containing nucleoside triphosphate hydrolases"/>
    <property type="match status" value="1"/>
</dbReference>
<dbReference type="GO" id="GO:0055052">
    <property type="term" value="C:ATP-binding cassette (ABC) transporter complex, substrate-binding subunit-containing"/>
    <property type="evidence" value="ECO:0007669"/>
    <property type="project" value="TreeGrafter"/>
</dbReference>
<evidence type="ECO:0000313" key="7">
    <source>
        <dbReference type="EMBL" id="ALV07144.1"/>
    </source>
</evidence>
<evidence type="ECO:0000256" key="3">
    <source>
        <dbReference type="ARBA" id="ARBA00022519"/>
    </source>
</evidence>
<dbReference type="InterPro" id="IPR040582">
    <property type="entry name" value="OB_MalK-like"/>
</dbReference>
<dbReference type="InterPro" id="IPR012340">
    <property type="entry name" value="NA-bd_OB-fold"/>
</dbReference>
<dbReference type="InterPro" id="IPR027417">
    <property type="entry name" value="P-loop_NTPase"/>
</dbReference>
<dbReference type="CDD" id="cd03301">
    <property type="entry name" value="ABC_MalK_N"/>
    <property type="match status" value="1"/>
</dbReference>
<evidence type="ECO:0000256" key="1">
    <source>
        <dbReference type="ARBA" id="ARBA00022448"/>
    </source>
</evidence>
<dbReference type="Pfam" id="PF17912">
    <property type="entry name" value="OB_MalK"/>
    <property type="match status" value="1"/>
</dbReference>
<dbReference type="GO" id="GO:0005524">
    <property type="term" value="F:ATP binding"/>
    <property type="evidence" value="ECO:0007669"/>
    <property type="project" value="UniProtKB-KW"/>
</dbReference>
<dbReference type="Gene3D" id="2.40.50.140">
    <property type="entry name" value="Nucleic acid-binding proteins"/>
    <property type="match status" value="1"/>
</dbReference>
<keyword evidence="3" id="KW-0997">Cell inner membrane</keyword>
<dbReference type="PROSITE" id="PS50893">
    <property type="entry name" value="ABC_TRANSPORTER_2"/>
    <property type="match status" value="1"/>
</dbReference>
<keyword evidence="4" id="KW-0547">Nucleotide-binding</keyword>
<dbReference type="GO" id="GO:1990060">
    <property type="term" value="C:maltose transport complex"/>
    <property type="evidence" value="ECO:0007669"/>
    <property type="project" value="TreeGrafter"/>
</dbReference>
<accession>A0A0U3CEJ8</accession>
<dbReference type="Proteomes" id="UP000060699">
    <property type="component" value="Chromosome"/>
</dbReference>
<dbReference type="KEGG" id="rdp:RD2015_2679"/>
<evidence type="ECO:0000256" key="2">
    <source>
        <dbReference type="ARBA" id="ARBA00022475"/>
    </source>
</evidence>
<dbReference type="SMART" id="SM00382">
    <property type="entry name" value="AAA"/>
    <property type="match status" value="1"/>
</dbReference>
<name>A0A0U3CEJ8_9BURK</name>
<dbReference type="InterPro" id="IPR003439">
    <property type="entry name" value="ABC_transporter-like_ATP-bd"/>
</dbReference>
<keyword evidence="6" id="KW-0472">Membrane</keyword>
<dbReference type="Gene3D" id="2.40.50.100">
    <property type="match status" value="1"/>
</dbReference>
<organism evidence="7 8">
    <name type="scientific">Roseateles depolymerans</name>
    <dbReference type="NCBI Taxonomy" id="76731"/>
    <lineage>
        <taxon>Bacteria</taxon>
        <taxon>Pseudomonadati</taxon>
        <taxon>Pseudomonadota</taxon>
        <taxon>Betaproteobacteria</taxon>
        <taxon>Burkholderiales</taxon>
        <taxon>Sphaerotilaceae</taxon>
        <taxon>Roseateles</taxon>
    </lineage>
</organism>
<dbReference type="AlphaFoldDB" id="A0A0U3CEJ8"/>
<dbReference type="InterPro" id="IPR003593">
    <property type="entry name" value="AAA+_ATPase"/>
</dbReference>
<evidence type="ECO:0000256" key="5">
    <source>
        <dbReference type="ARBA" id="ARBA00022840"/>
    </source>
</evidence>
<dbReference type="FunFam" id="3.40.50.300:FF:000042">
    <property type="entry name" value="Maltose/maltodextrin ABC transporter, ATP-binding protein"/>
    <property type="match status" value="1"/>
</dbReference>
<dbReference type="PROSITE" id="PS00211">
    <property type="entry name" value="ABC_TRANSPORTER_1"/>
    <property type="match status" value="1"/>
</dbReference>
<dbReference type="RefSeq" id="WP_058935316.1">
    <property type="nucleotide sequence ID" value="NZ_CP013729.1"/>
</dbReference>
<dbReference type="InterPro" id="IPR015855">
    <property type="entry name" value="ABC_transpr_MalK-like"/>
</dbReference>
<dbReference type="SUPFAM" id="SSF50331">
    <property type="entry name" value="MOP-like"/>
    <property type="match status" value="1"/>
</dbReference>
<dbReference type="STRING" id="76731.RD2015_2679"/>
<keyword evidence="1" id="KW-0813">Transport</keyword>
<dbReference type="InterPro" id="IPR008995">
    <property type="entry name" value="Mo/tungstate-bd_C_term_dom"/>
</dbReference>
<dbReference type="InterPro" id="IPR047641">
    <property type="entry name" value="ABC_transpr_MalK/UgpC-like"/>
</dbReference>
<dbReference type="InterPro" id="IPR017871">
    <property type="entry name" value="ABC_transporter-like_CS"/>
</dbReference>
<keyword evidence="2" id="KW-1003">Cell membrane</keyword>
<evidence type="ECO:0000313" key="8">
    <source>
        <dbReference type="Proteomes" id="UP000060699"/>
    </source>
</evidence>